<organism evidence="4 5">
    <name type="scientific">Planococcus massiliensis</name>
    <dbReference type="NCBI Taxonomy" id="1499687"/>
    <lineage>
        <taxon>Bacteria</taxon>
        <taxon>Bacillati</taxon>
        <taxon>Bacillota</taxon>
        <taxon>Bacilli</taxon>
        <taxon>Bacillales</taxon>
        <taxon>Caryophanaceae</taxon>
        <taxon>Planococcus</taxon>
    </lineage>
</organism>
<dbReference type="Pfam" id="PF11181">
    <property type="entry name" value="YflT"/>
    <property type="match status" value="1"/>
</dbReference>
<dbReference type="NCBIfam" id="TIGR02271">
    <property type="entry name" value="YsnF/AvaK domain"/>
    <property type="match status" value="1"/>
</dbReference>
<dbReference type="Pfam" id="PF09557">
    <property type="entry name" value="DUF2382"/>
    <property type="match status" value="1"/>
</dbReference>
<gene>
    <name evidence="4" type="primary">ysnF_1</name>
    <name evidence="4" type="ORF">BN1080_00458</name>
</gene>
<accession>A0A098EIB3</accession>
<evidence type="ECO:0000259" key="3">
    <source>
        <dbReference type="Pfam" id="PF11181"/>
    </source>
</evidence>
<dbReference type="InterPro" id="IPR019060">
    <property type="entry name" value="DUF2382"/>
</dbReference>
<evidence type="ECO:0000313" key="4">
    <source>
        <dbReference type="EMBL" id="CEG21547.1"/>
    </source>
</evidence>
<dbReference type="AlphaFoldDB" id="A0A098EIB3"/>
<dbReference type="Proteomes" id="UP000043699">
    <property type="component" value="Unassembled WGS sequence"/>
</dbReference>
<dbReference type="RefSeq" id="WP_052650117.1">
    <property type="nucleotide sequence ID" value="NZ_CCXS01000001.1"/>
</dbReference>
<proteinExistence type="predicted"/>
<evidence type="ECO:0000256" key="1">
    <source>
        <dbReference type="SAM" id="MobiDB-lite"/>
    </source>
</evidence>
<dbReference type="OrthoDB" id="2678178at2"/>
<sequence>MAKRENTFIGTFDVQAEVLSKITELKSQGYREEDMYVIAQDEDQLTMIKGQTDVKLDTQEDQGFMGRFISTLAGETSSFEAFNSMGLDSEESDTYKREVENGKILLYVDSEYGPSYDRYTETRANTAGTGSAFTNETSASTTDEERLRLHEEQLRVDKERVQTGEVNVGKHVVEDTQTIEVPVEREEVYIERRPVNEATDSATAGGLTGKDAYQDGENIHIPISEERVEVSKTDVVSEEIVVGKRKVQDTEQVTETTRREVADIDEDNDSTTNGRKPL</sequence>
<feature type="region of interest" description="Disordered" evidence="1">
    <location>
        <begin position="127"/>
        <end position="146"/>
    </location>
</feature>
<dbReference type="EMBL" id="CCXS01000001">
    <property type="protein sequence ID" value="CEG21547.1"/>
    <property type="molecule type" value="Genomic_DNA"/>
</dbReference>
<keyword evidence="5" id="KW-1185">Reference proteome</keyword>
<dbReference type="PANTHER" id="PTHR38463:SF1">
    <property type="entry name" value="STRESS RESPONSE PROTEIN YSNF"/>
    <property type="match status" value="1"/>
</dbReference>
<feature type="region of interest" description="Disordered" evidence="1">
    <location>
        <begin position="248"/>
        <end position="278"/>
    </location>
</feature>
<name>A0A098EIB3_9BACL</name>
<feature type="domain" description="General stress protein 17M-like" evidence="3">
    <location>
        <begin position="8"/>
        <end position="102"/>
    </location>
</feature>
<dbReference type="InterPro" id="IPR052967">
    <property type="entry name" value="Stress_Response_Assoc"/>
</dbReference>
<feature type="compositionally biased region" description="Polar residues" evidence="1">
    <location>
        <begin position="127"/>
        <end position="141"/>
    </location>
</feature>
<dbReference type="InterPro" id="IPR025889">
    <property type="entry name" value="GSP17M-like_dom"/>
</dbReference>
<feature type="domain" description="DUF2382" evidence="2">
    <location>
        <begin position="147"/>
        <end position="264"/>
    </location>
</feature>
<reference evidence="4 5" key="1">
    <citation type="submission" date="2014-09" db="EMBL/GenBank/DDBJ databases">
        <authorList>
            <person name="Urmite Genomes Urmite Genomes"/>
        </authorList>
    </citation>
    <scope>NUCLEOTIDE SEQUENCE [LARGE SCALE GENOMIC DNA]</scope>
    <source>
        <strain evidence="4 5">ES2</strain>
    </source>
</reference>
<evidence type="ECO:0000313" key="5">
    <source>
        <dbReference type="Proteomes" id="UP000043699"/>
    </source>
</evidence>
<dbReference type="STRING" id="1499687.BN1080_00458"/>
<protein>
    <submittedName>
        <fullName evidence="4">Stress response protein YsnF</fullName>
    </submittedName>
</protein>
<dbReference type="PANTHER" id="PTHR38463">
    <property type="entry name" value="STRESS RESPONSE PROTEIN YSNF"/>
    <property type="match status" value="1"/>
</dbReference>
<evidence type="ECO:0000259" key="2">
    <source>
        <dbReference type="Pfam" id="PF09557"/>
    </source>
</evidence>